<dbReference type="EMBL" id="KN822094">
    <property type="protein sequence ID" value="KIM57890.1"/>
    <property type="molecule type" value="Genomic_DNA"/>
</dbReference>
<name>A0A0C3DAX8_9AGAM</name>
<dbReference type="AlphaFoldDB" id="A0A0C3DAX8"/>
<evidence type="ECO:0000256" key="1">
    <source>
        <dbReference type="SAM" id="Coils"/>
    </source>
</evidence>
<reference evidence="2 3" key="1">
    <citation type="submission" date="2014-04" db="EMBL/GenBank/DDBJ databases">
        <authorList>
            <consortium name="DOE Joint Genome Institute"/>
            <person name="Kuo A."/>
            <person name="Kohler A."/>
            <person name="Nagy L.G."/>
            <person name="Floudas D."/>
            <person name="Copeland A."/>
            <person name="Barry K.W."/>
            <person name="Cichocki N."/>
            <person name="Veneault-Fourrey C."/>
            <person name="LaButti K."/>
            <person name="Lindquist E.A."/>
            <person name="Lipzen A."/>
            <person name="Lundell T."/>
            <person name="Morin E."/>
            <person name="Murat C."/>
            <person name="Sun H."/>
            <person name="Tunlid A."/>
            <person name="Henrissat B."/>
            <person name="Grigoriev I.V."/>
            <person name="Hibbett D.S."/>
            <person name="Martin F."/>
            <person name="Nordberg H.P."/>
            <person name="Cantor M.N."/>
            <person name="Hua S.X."/>
        </authorList>
    </citation>
    <scope>NUCLEOTIDE SEQUENCE [LARGE SCALE GENOMIC DNA]</scope>
    <source>
        <strain evidence="2 3">Foug A</strain>
    </source>
</reference>
<dbReference type="InParanoid" id="A0A0C3DAX8"/>
<accession>A0A0C3DAX8</accession>
<reference evidence="3" key="2">
    <citation type="submission" date="2015-01" db="EMBL/GenBank/DDBJ databases">
        <title>Evolutionary Origins and Diversification of the Mycorrhizal Mutualists.</title>
        <authorList>
            <consortium name="DOE Joint Genome Institute"/>
            <consortium name="Mycorrhizal Genomics Consortium"/>
            <person name="Kohler A."/>
            <person name="Kuo A."/>
            <person name="Nagy L.G."/>
            <person name="Floudas D."/>
            <person name="Copeland A."/>
            <person name="Barry K.W."/>
            <person name="Cichocki N."/>
            <person name="Veneault-Fourrey C."/>
            <person name="LaButti K."/>
            <person name="Lindquist E.A."/>
            <person name="Lipzen A."/>
            <person name="Lundell T."/>
            <person name="Morin E."/>
            <person name="Murat C."/>
            <person name="Riley R."/>
            <person name="Ohm R."/>
            <person name="Sun H."/>
            <person name="Tunlid A."/>
            <person name="Henrissat B."/>
            <person name="Grigoriev I.V."/>
            <person name="Hibbett D.S."/>
            <person name="Martin F."/>
        </authorList>
    </citation>
    <scope>NUCLEOTIDE SEQUENCE [LARGE SCALE GENOMIC DNA]</scope>
    <source>
        <strain evidence="3">Foug A</strain>
    </source>
</reference>
<protein>
    <submittedName>
        <fullName evidence="2">Uncharacterized protein</fullName>
    </submittedName>
</protein>
<dbReference type="OrthoDB" id="2687259at2759"/>
<dbReference type="Proteomes" id="UP000053989">
    <property type="component" value="Unassembled WGS sequence"/>
</dbReference>
<feature type="coiled-coil region" evidence="1">
    <location>
        <begin position="445"/>
        <end position="472"/>
    </location>
</feature>
<evidence type="ECO:0000313" key="2">
    <source>
        <dbReference type="EMBL" id="KIM57890.1"/>
    </source>
</evidence>
<keyword evidence="3" id="KW-1185">Reference proteome</keyword>
<dbReference type="HOGENOM" id="CLU_002498_4_1_1"/>
<evidence type="ECO:0000313" key="3">
    <source>
        <dbReference type="Proteomes" id="UP000053989"/>
    </source>
</evidence>
<keyword evidence="1" id="KW-0175">Coiled coil</keyword>
<proteinExistence type="predicted"/>
<gene>
    <name evidence="2" type="ORF">SCLCIDRAFT_28524</name>
</gene>
<dbReference type="InterPro" id="IPR041078">
    <property type="entry name" value="Plavaka"/>
</dbReference>
<sequence>MYHRTLISVIREKLANPQHDESFHYQPYNLLWQRGGSPAPINVHGELYTSQAFLQTHKDLQQSPPEPGCDLERVVVALMFWSDATQLTTFSNAKLWPCYMFFGNESKYRRCKPSCCLCSHIAYFNHLPDSFKDFATEHFGGKAPPADFMAHCHHELFHTQWGIILNNEFLEAWEHGIVIRCCDGVERRFYPRIFTYSADYPEKVLLALIRNLGQCPCPRCTIPMSRIHNLGMSRDKTERVTLARVDDCVRQSKIQSARTHIYDSTLGVTSTAVESLLKDQSLVPTSNAFSNRLSCLGFNLFCMLVVDLMHEFELGIWKALFTHLIRILNAAEVGDILVNELDRCYRMVPTFGGDTIRKFASNTSEMKRMAARDFEDVLQCAILVFDGLLPEPHNKNVMALLFTCAYWHGLAKLRMHTDETLTLLDTVTERLGQHLRRFQLKTCDVFNTQELKREAERRQRRAQENLKNLQGCSTATVAAPTPHALQRPKTFNLQTYKLHALGDYSSSICMHIFHYLHEKQGELEHRTSKARFRRTDGKQFVKQMAGIECCEAQIWHIRNLNNPSPLGTNVEEGVATTSDAHFHIGKSQNFPENIMMFLRKHSEDPAVKDFLPKLGHFLLPKIKEILLRENGLHPEDNPELVSGTIPHPLEEQVFIAADRFYKHNLMRLNYTTYDVH</sequence>
<organism evidence="2 3">
    <name type="scientific">Scleroderma citrinum Foug A</name>
    <dbReference type="NCBI Taxonomy" id="1036808"/>
    <lineage>
        <taxon>Eukaryota</taxon>
        <taxon>Fungi</taxon>
        <taxon>Dikarya</taxon>
        <taxon>Basidiomycota</taxon>
        <taxon>Agaricomycotina</taxon>
        <taxon>Agaricomycetes</taxon>
        <taxon>Agaricomycetidae</taxon>
        <taxon>Boletales</taxon>
        <taxon>Sclerodermatineae</taxon>
        <taxon>Sclerodermataceae</taxon>
        <taxon>Scleroderma</taxon>
    </lineage>
</organism>
<dbReference type="Pfam" id="PF18759">
    <property type="entry name" value="Plavaka"/>
    <property type="match status" value="1"/>
</dbReference>
<dbReference type="STRING" id="1036808.A0A0C3DAX8"/>